<name>A0A9P4TJT8_CURKU</name>
<gene>
    <name evidence="2" type="ORF">E8E13_007329</name>
</gene>
<sequence>MAEEPVSPDVHDEIQIVAALSNLSGGEISLRPEQQLLVVANAKRLHRFANHKVREQERKESTIPSQHVTNNVQDQSTRNELPISTTRSVELQPQPLVSENVKATLPIHSGGTTDRASTHVPGSSMEKAAKALIHDNAPAVAATAIALRADYPKLPKDTSKCPYCDIPLRFEAGDMRQWKKHASEDLQPYIKTKDLFAMKTLIARANLTERQQREEFNKEVNMLNRFAHLRHNHIVRLLASWTGPRNSIREHCLLFPLARYDLDLYWEKNSIEDTNIRWVAKQVLGMADALKSIHDSPSEFLQPQRQYGRHGNLTPENILWYDSSHDELGILVIADLGESAVDSAGNQSFVDIPRITPRYKAPEYDIEGGVISRASDIWSFGCVLLEFVCWCLEGQNGRQAFDSERYAPYPTGVMTDMFFDSRPTRDGTYVVLVKEAVTQVSARFDDGIVANVDPENCIPSSS</sequence>
<organism evidence="2 3">
    <name type="scientific">Curvularia kusanoi</name>
    <name type="common">Cochliobolus kusanoi</name>
    <dbReference type="NCBI Taxonomy" id="90978"/>
    <lineage>
        <taxon>Eukaryota</taxon>
        <taxon>Fungi</taxon>
        <taxon>Dikarya</taxon>
        <taxon>Ascomycota</taxon>
        <taxon>Pezizomycotina</taxon>
        <taxon>Dothideomycetes</taxon>
        <taxon>Pleosporomycetidae</taxon>
        <taxon>Pleosporales</taxon>
        <taxon>Pleosporineae</taxon>
        <taxon>Pleosporaceae</taxon>
        <taxon>Curvularia</taxon>
    </lineage>
</organism>
<accession>A0A9P4TJT8</accession>
<proteinExistence type="predicted"/>
<dbReference type="PANTHER" id="PTHR24359">
    <property type="entry name" value="SERINE/THREONINE-PROTEIN KINASE SBK1"/>
    <property type="match status" value="1"/>
</dbReference>
<keyword evidence="3" id="KW-1185">Reference proteome</keyword>
<evidence type="ECO:0000313" key="2">
    <source>
        <dbReference type="EMBL" id="KAF3007577.1"/>
    </source>
</evidence>
<dbReference type="InterPro" id="IPR011009">
    <property type="entry name" value="Kinase-like_dom_sf"/>
</dbReference>
<dbReference type="GO" id="GO:0004674">
    <property type="term" value="F:protein serine/threonine kinase activity"/>
    <property type="evidence" value="ECO:0007669"/>
    <property type="project" value="TreeGrafter"/>
</dbReference>
<dbReference type="CDD" id="cd00180">
    <property type="entry name" value="PKc"/>
    <property type="match status" value="1"/>
</dbReference>
<dbReference type="SUPFAM" id="SSF56112">
    <property type="entry name" value="Protein kinase-like (PK-like)"/>
    <property type="match status" value="1"/>
</dbReference>
<dbReference type="PROSITE" id="PS50011">
    <property type="entry name" value="PROTEIN_KINASE_DOM"/>
    <property type="match status" value="1"/>
</dbReference>
<dbReference type="GO" id="GO:0005524">
    <property type="term" value="F:ATP binding"/>
    <property type="evidence" value="ECO:0007669"/>
    <property type="project" value="InterPro"/>
</dbReference>
<dbReference type="InterPro" id="IPR000719">
    <property type="entry name" value="Prot_kinase_dom"/>
</dbReference>
<comment type="caution">
    <text evidence="2">The sequence shown here is derived from an EMBL/GenBank/DDBJ whole genome shotgun (WGS) entry which is preliminary data.</text>
</comment>
<dbReference type="AlphaFoldDB" id="A0A9P4TJT8"/>
<feature type="domain" description="Protein kinase" evidence="1">
    <location>
        <begin position="166"/>
        <end position="462"/>
    </location>
</feature>
<protein>
    <recommendedName>
        <fullName evidence="1">Protein kinase domain-containing protein</fullName>
    </recommendedName>
</protein>
<reference evidence="2" key="1">
    <citation type="submission" date="2019-04" db="EMBL/GenBank/DDBJ databases">
        <title>Sequencing of skin fungus with MAO and IRED activity.</title>
        <authorList>
            <person name="Marsaioli A.J."/>
            <person name="Bonatto J.M.C."/>
            <person name="Reis Junior O."/>
        </authorList>
    </citation>
    <scope>NUCLEOTIDE SEQUENCE</scope>
    <source>
        <strain evidence="2">30M1</strain>
    </source>
</reference>
<evidence type="ECO:0000313" key="3">
    <source>
        <dbReference type="Proteomes" id="UP000801428"/>
    </source>
</evidence>
<evidence type="ECO:0000259" key="1">
    <source>
        <dbReference type="PROSITE" id="PS50011"/>
    </source>
</evidence>
<dbReference type="Gene3D" id="1.10.510.10">
    <property type="entry name" value="Transferase(Phosphotransferase) domain 1"/>
    <property type="match status" value="1"/>
</dbReference>
<dbReference type="Gene3D" id="3.30.200.20">
    <property type="entry name" value="Phosphorylase Kinase, domain 1"/>
    <property type="match status" value="1"/>
</dbReference>
<dbReference type="Proteomes" id="UP000801428">
    <property type="component" value="Unassembled WGS sequence"/>
</dbReference>
<dbReference type="SMART" id="SM00220">
    <property type="entry name" value="S_TKc"/>
    <property type="match status" value="1"/>
</dbReference>
<dbReference type="OrthoDB" id="1046782at2759"/>
<dbReference type="Pfam" id="PF00069">
    <property type="entry name" value="Pkinase"/>
    <property type="match status" value="1"/>
</dbReference>
<dbReference type="PANTHER" id="PTHR24359:SF37">
    <property type="entry name" value="PROTEIN KINASE DOMAIN-CONTAINING PROTEIN"/>
    <property type="match status" value="1"/>
</dbReference>
<dbReference type="EMBL" id="SWKU01000004">
    <property type="protein sequence ID" value="KAF3007577.1"/>
    <property type="molecule type" value="Genomic_DNA"/>
</dbReference>